<proteinExistence type="predicted"/>
<feature type="domain" description="O-antigen ligase-related" evidence="6">
    <location>
        <begin position="181"/>
        <end position="326"/>
    </location>
</feature>
<evidence type="ECO:0000256" key="1">
    <source>
        <dbReference type="ARBA" id="ARBA00004141"/>
    </source>
</evidence>
<keyword evidence="3 5" id="KW-1133">Transmembrane helix</keyword>
<accession>A0A3A3FV38</accession>
<gene>
    <name evidence="7" type="ORF">D3871_13695</name>
</gene>
<dbReference type="InterPro" id="IPR007016">
    <property type="entry name" value="O-antigen_ligase-rel_domated"/>
</dbReference>
<dbReference type="PANTHER" id="PTHR37422:SF13">
    <property type="entry name" value="LIPOPOLYSACCHARIDE BIOSYNTHESIS PROTEIN PA4999-RELATED"/>
    <property type="match status" value="1"/>
</dbReference>
<feature type="transmembrane region" description="Helical" evidence="5">
    <location>
        <begin position="86"/>
        <end position="104"/>
    </location>
</feature>
<organism evidence="7 8">
    <name type="scientific">Noviherbaspirillum saxi</name>
    <dbReference type="NCBI Taxonomy" id="2320863"/>
    <lineage>
        <taxon>Bacteria</taxon>
        <taxon>Pseudomonadati</taxon>
        <taxon>Pseudomonadota</taxon>
        <taxon>Betaproteobacteria</taxon>
        <taxon>Burkholderiales</taxon>
        <taxon>Oxalobacteraceae</taxon>
        <taxon>Noviherbaspirillum</taxon>
    </lineage>
</organism>
<evidence type="ECO:0000256" key="5">
    <source>
        <dbReference type="SAM" id="Phobius"/>
    </source>
</evidence>
<feature type="transmembrane region" description="Helical" evidence="5">
    <location>
        <begin position="172"/>
        <end position="189"/>
    </location>
</feature>
<dbReference type="AlphaFoldDB" id="A0A3A3FV38"/>
<name>A0A3A3FV38_9BURK</name>
<feature type="transmembrane region" description="Helical" evidence="5">
    <location>
        <begin position="62"/>
        <end position="80"/>
    </location>
</feature>
<feature type="transmembrane region" description="Helical" evidence="5">
    <location>
        <begin position="346"/>
        <end position="365"/>
    </location>
</feature>
<evidence type="ECO:0000256" key="2">
    <source>
        <dbReference type="ARBA" id="ARBA00022692"/>
    </source>
</evidence>
<evidence type="ECO:0000313" key="7">
    <source>
        <dbReference type="EMBL" id="RJF99460.1"/>
    </source>
</evidence>
<dbReference type="GO" id="GO:0016874">
    <property type="term" value="F:ligase activity"/>
    <property type="evidence" value="ECO:0007669"/>
    <property type="project" value="UniProtKB-KW"/>
</dbReference>
<comment type="caution">
    <text evidence="7">The sequence shown here is derived from an EMBL/GenBank/DDBJ whole genome shotgun (WGS) entry which is preliminary data.</text>
</comment>
<dbReference type="Proteomes" id="UP000265955">
    <property type="component" value="Unassembled WGS sequence"/>
</dbReference>
<feature type="transmembrane region" description="Helical" evidence="5">
    <location>
        <begin position="111"/>
        <end position="129"/>
    </location>
</feature>
<keyword evidence="7" id="KW-0436">Ligase</keyword>
<evidence type="ECO:0000259" key="6">
    <source>
        <dbReference type="Pfam" id="PF04932"/>
    </source>
</evidence>
<sequence>MVDYMRQLVTSGAAAQYAMTAAFFFLPLSKPLLYITLLVASILFICSERFVEAWRGFRPQPWLAPALLLAILPGLSLLLHEDPGHTELNLSYYWIAAFIVYLASSRMPVMPWIRAFVAGVFIVFCYVQIRFPGEVHLATGLAALGNYILYSQLLAIATVLLSILYKHDSRRIVRLACLAGMGLFFIGLVSGDGRSGLLSLLLLLPLVVGNMVAQKNRKLVLVGCLIGLLLVGLSPRVQKRINEGISDLKLMQQDRKETSLGYRVDMWNTAAEVVRAHPVFGAGQGGFARAWNNRHLTAEAKGFVEPHNAFLFFASSYGLVGLAALLWLYAAVLWTGWRHRQSFEGGVVFAFAVVCIVGSMTNTMFMGAVSHAWLMLFIGLQGSLLRPGLPCMQRQGATA</sequence>
<keyword evidence="2 5" id="KW-0812">Transmembrane</keyword>
<feature type="transmembrane region" description="Helical" evidence="5">
    <location>
        <begin position="141"/>
        <end position="165"/>
    </location>
</feature>
<evidence type="ECO:0000313" key="8">
    <source>
        <dbReference type="Proteomes" id="UP000265955"/>
    </source>
</evidence>
<reference evidence="8" key="1">
    <citation type="submission" date="2018-09" db="EMBL/GenBank/DDBJ databases">
        <authorList>
            <person name="Zhu H."/>
        </authorList>
    </citation>
    <scope>NUCLEOTIDE SEQUENCE [LARGE SCALE GENOMIC DNA]</scope>
    <source>
        <strain evidence="8">K1R23-30</strain>
    </source>
</reference>
<keyword evidence="4 5" id="KW-0472">Membrane</keyword>
<feature type="transmembrane region" description="Helical" evidence="5">
    <location>
        <begin position="195"/>
        <end position="212"/>
    </location>
</feature>
<feature type="transmembrane region" description="Helical" evidence="5">
    <location>
        <begin position="219"/>
        <end position="237"/>
    </location>
</feature>
<keyword evidence="8" id="KW-1185">Reference proteome</keyword>
<dbReference type="Pfam" id="PF04932">
    <property type="entry name" value="Wzy_C"/>
    <property type="match status" value="1"/>
</dbReference>
<comment type="subcellular location">
    <subcellularLocation>
        <location evidence="1">Membrane</location>
        <topology evidence="1">Multi-pass membrane protein</topology>
    </subcellularLocation>
</comment>
<dbReference type="GO" id="GO:0016020">
    <property type="term" value="C:membrane"/>
    <property type="evidence" value="ECO:0007669"/>
    <property type="project" value="UniProtKB-SubCell"/>
</dbReference>
<dbReference type="InterPro" id="IPR051533">
    <property type="entry name" value="WaaL-like"/>
</dbReference>
<feature type="transmembrane region" description="Helical" evidence="5">
    <location>
        <begin position="309"/>
        <end position="334"/>
    </location>
</feature>
<dbReference type="PANTHER" id="PTHR37422">
    <property type="entry name" value="TEICHURONIC ACID BIOSYNTHESIS PROTEIN TUAE"/>
    <property type="match status" value="1"/>
</dbReference>
<evidence type="ECO:0000256" key="4">
    <source>
        <dbReference type="ARBA" id="ARBA00023136"/>
    </source>
</evidence>
<protein>
    <submittedName>
        <fullName evidence="7">O-antigen ligase domain-containing protein</fullName>
    </submittedName>
</protein>
<dbReference type="EMBL" id="QYUO01000001">
    <property type="protein sequence ID" value="RJF99460.1"/>
    <property type="molecule type" value="Genomic_DNA"/>
</dbReference>
<evidence type="ECO:0000256" key="3">
    <source>
        <dbReference type="ARBA" id="ARBA00022989"/>
    </source>
</evidence>